<accession>A0A1I3BHG1</accession>
<reference evidence="3 5" key="2">
    <citation type="submission" date="2019-03" db="EMBL/GenBank/DDBJ databases">
        <title>Genomics of glacier-inhabiting Cryobacterium strains.</title>
        <authorList>
            <person name="Liu Q."/>
            <person name="Xin Y.-H."/>
        </authorList>
    </citation>
    <scope>NUCLEOTIDE SEQUENCE [LARGE SCALE GENOMIC DNA]</scope>
    <source>
        <strain evidence="3 5">Hh34</strain>
    </source>
</reference>
<dbReference type="EMBL" id="FOPW01000009">
    <property type="protein sequence ID" value="SFH61737.1"/>
    <property type="molecule type" value="Genomic_DNA"/>
</dbReference>
<dbReference type="Proteomes" id="UP000297963">
    <property type="component" value="Unassembled WGS sequence"/>
</dbReference>
<comment type="caution">
    <text evidence="3">The sequence shown here is derived from an EMBL/GenBank/DDBJ whole genome shotgun (WGS) entry which is preliminary data.</text>
</comment>
<name>A0A1I3BHG1_9MICO</name>
<dbReference type="EMBL" id="SOFE01000027">
    <property type="protein sequence ID" value="TFB82073.1"/>
    <property type="molecule type" value="Genomic_DNA"/>
</dbReference>
<evidence type="ECO:0000313" key="5">
    <source>
        <dbReference type="Proteomes" id="UP000297963"/>
    </source>
</evidence>
<proteinExistence type="predicted"/>
<dbReference type="Proteomes" id="UP000199681">
    <property type="component" value="Unassembled WGS sequence"/>
</dbReference>
<evidence type="ECO:0000313" key="2">
    <source>
        <dbReference type="EMBL" id="SFH61737.1"/>
    </source>
</evidence>
<protein>
    <recommendedName>
        <fullName evidence="6">Lipoprotein</fullName>
    </recommendedName>
</protein>
<gene>
    <name evidence="3" type="ORF">E3O11_15500</name>
    <name evidence="2" type="ORF">SAMN05216274_109129</name>
</gene>
<evidence type="ECO:0000313" key="3">
    <source>
        <dbReference type="EMBL" id="TFB82073.1"/>
    </source>
</evidence>
<dbReference type="PROSITE" id="PS51257">
    <property type="entry name" value="PROKAR_LIPOPROTEIN"/>
    <property type="match status" value="1"/>
</dbReference>
<keyword evidence="1" id="KW-0732">Signal</keyword>
<evidence type="ECO:0000313" key="4">
    <source>
        <dbReference type="Proteomes" id="UP000199681"/>
    </source>
</evidence>
<feature type="signal peptide" evidence="1">
    <location>
        <begin position="1"/>
        <end position="28"/>
    </location>
</feature>
<evidence type="ECO:0008006" key="6">
    <source>
        <dbReference type="Google" id="ProtNLM"/>
    </source>
</evidence>
<dbReference type="AlphaFoldDB" id="A0A1I3BHG1"/>
<sequence length="142" mass="14579">MSNWRRRTLGIGVVLSVSVGLVACSATSATSVQESPNGRLIAVSGQTSDVQEQALAEGTVAWGRGDCMVVEAEETYLIVFPRGTTIGGSDEVILPDGYVISAGDEVGLGGGFHPVSTASELSATLGACLTEEVFWASGEVAE</sequence>
<organism evidence="3 5">
    <name type="scientific">Cryobacterium levicorallinum</name>
    <dbReference type="NCBI Taxonomy" id="995038"/>
    <lineage>
        <taxon>Bacteria</taxon>
        <taxon>Bacillati</taxon>
        <taxon>Actinomycetota</taxon>
        <taxon>Actinomycetes</taxon>
        <taxon>Micrococcales</taxon>
        <taxon>Microbacteriaceae</taxon>
        <taxon>Cryobacterium</taxon>
    </lineage>
</organism>
<evidence type="ECO:0000256" key="1">
    <source>
        <dbReference type="SAM" id="SignalP"/>
    </source>
</evidence>
<keyword evidence="4" id="KW-1185">Reference proteome</keyword>
<dbReference type="RefSeq" id="WP_092450345.1">
    <property type="nucleotide sequence ID" value="NZ_BKAC01000017.1"/>
</dbReference>
<feature type="chain" id="PRO_5044559398" description="Lipoprotein" evidence="1">
    <location>
        <begin position="29"/>
        <end position="142"/>
    </location>
</feature>
<reference evidence="2 4" key="1">
    <citation type="submission" date="2016-10" db="EMBL/GenBank/DDBJ databases">
        <authorList>
            <person name="Varghese N."/>
            <person name="Submissions S."/>
        </authorList>
    </citation>
    <scope>NUCLEOTIDE SEQUENCE [LARGE SCALE GENOMIC DNA]</scope>
    <source>
        <strain evidence="2 4">GMCC 1.11211</strain>
    </source>
</reference>